<dbReference type="AlphaFoldDB" id="A0A222EBL2"/>
<evidence type="ECO:0000313" key="3">
    <source>
        <dbReference type="Proteomes" id="UP000203589"/>
    </source>
</evidence>
<protein>
    <submittedName>
        <fullName evidence="2">Ubiquitin-activating enzyme E1 FCCH domain protein</fullName>
    </submittedName>
</protein>
<geneLocation type="plasmid" evidence="3">
    <name>psms3-2</name>
</geneLocation>
<sequence>MGLFNHEAANRALDASDAPVQDAIRKIYLQGAASNAPAYQDPDLTIMRVSDMKSDALGYFDLCYVQDGEYRVEIESPQGDILYSADNVFVGSHLRTQELDEYNSTDQLRDDVFLSYQEVTGRYPVRPGQKILICSTDIQYKVMPAEESVPQLMSAGGVKFCQTGTRYTDLGCFKHAVARGESFSAGTMVFAGGTIFSFDDDGNTNLPGLTGWRRVVSPENDADLAQAKAKTDLVSVTQPVNLDVVPALVAGSNTYDSVNAGLAGTADGDAFFVPTGPGLQLYRNDAGQGTFVGWQGEIIFDDVTALKAETKEFAPGLVLRTRREGYAYTVASPLVTDHHLTVAGNKLYVVPTNGVFPVDALGVVDSGEDCGSALGALSASAISEDLPVRFGSGTYTLGGALKDIELARGSCLRWIGERGAKLYFTNNMGIGAAVACETMLAAEVARHDRFIEVLDSTGMEVGDLLHIHTDTRVETGWNYDKQCVRRIARIEGATLFLDQPLEFFFATAVATTVTCYERASAHIKGLHMEMTAAVQLDFRRLCDSSMRDGKVSGPAPGWSPNFSDGVKTVSCDRFVYDGVDLEKLRYAPVITTGSRHVHVKNCVAKDVRHLDASVWAQDILFEDITGISTDGIIQCHPCIRPVFRRVSDSVTRTGLYGIDLRGLGEVVEDCVVHHANAEVSGNTNAPLLLPEYDAMAGEFTRRITRLRAPHTKIRAGKEGRFIVEQSDVGGLDESQYTLDHLKIMVDDLTRARDREGADFSPTESNNFDATVMRGLRANVPTVRQYRTRVALSEIKAISQANPAEVTTLYPHRLRTGDEVLLSDIEGMVELNGTTRAVTVVNEFTVMLDGVDSTAFQSFGSSGQLALDIPYNTITGIAQTSPAVVTCPGHGYQNGDVIWIDGVDGMTDINRIYYVVQSAAQDSFALTGLDGKGIEGTSLEAYVSGGIVTLQEEVDTIEAATKPQCGIGDQLLLRSRIWTGSSNGQRFYRFPVKYRAFGGGNIDQKTRWGVLRVIATSNVGRSIGEFAFDYDVSSGTFTLLDNHSHIPNSLCVVNVRHAQQHFIDQVYQEGASTWTDQTGERHYLTFDIEIDVNRDTRYLYDVFVEMDEVRHGSI</sequence>
<proteinExistence type="predicted"/>
<reference evidence="2 3" key="1">
    <citation type="submission" date="2017-07" db="EMBL/GenBank/DDBJ databases">
        <title>Genome Sequence of Antarctobacter heliothermus Strain SMS3 Isolated from a culture of the Diatom Skeletonema marinoi.</title>
        <authorList>
            <person name="Topel M."/>
            <person name="Pinder M.I.M."/>
            <person name="Johansson O.N."/>
            <person name="Kourtchenko O."/>
            <person name="Godhe A."/>
            <person name="Clarke A.K."/>
        </authorList>
    </citation>
    <scope>NUCLEOTIDE SEQUENCE [LARGE SCALE GENOMIC DNA]</scope>
    <source>
        <strain evidence="2 3">SMS3</strain>
        <plasmid evidence="3">Plasmid psms3-2</plasmid>
    </source>
</reference>
<organism evidence="2 3">
    <name type="scientific">Antarctobacter heliothermus</name>
    <dbReference type="NCBI Taxonomy" id="74033"/>
    <lineage>
        <taxon>Bacteria</taxon>
        <taxon>Pseudomonadati</taxon>
        <taxon>Pseudomonadota</taxon>
        <taxon>Alphaproteobacteria</taxon>
        <taxon>Rhodobacterales</taxon>
        <taxon>Roseobacteraceae</taxon>
        <taxon>Antarctobacter</taxon>
    </lineage>
</organism>
<dbReference type="EMBL" id="CP022542">
    <property type="protein sequence ID" value="ASP23584.1"/>
    <property type="molecule type" value="Genomic_DNA"/>
</dbReference>
<dbReference type="OrthoDB" id="7876859at2"/>
<dbReference type="Proteomes" id="UP000203589">
    <property type="component" value="Plasmid pSMS3-2"/>
</dbReference>
<accession>A0A222EBL2</accession>
<name>A0A222EBL2_9RHOB</name>
<feature type="domain" description="Ubiquitin-activating enzyme E1 FCCH" evidence="1">
    <location>
        <begin position="801"/>
        <end position="862"/>
    </location>
</feature>
<dbReference type="Pfam" id="PF16190">
    <property type="entry name" value="E1_FCCH"/>
    <property type="match status" value="1"/>
</dbReference>
<dbReference type="InterPro" id="IPR042302">
    <property type="entry name" value="E1_FCCH_sf"/>
</dbReference>
<keyword evidence="2" id="KW-0614">Plasmid</keyword>
<evidence type="ECO:0000313" key="2">
    <source>
        <dbReference type="EMBL" id="ASP23584.1"/>
    </source>
</evidence>
<gene>
    <name evidence="2" type="ORF">ANTHELSMS3_04686</name>
</gene>
<dbReference type="InterPro" id="IPR032418">
    <property type="entry name" value="E1_FCCH"/>
</dbReference>
<dbReference type="Gene3D" id="2.40.30.180">
    <property type="entry name" value="Ubiquitin-activating enzyme E1, FCCH domain"/>
    <property type="match status" value="2"/>
</dbReference>
<dbReference type="KEGG" id="aht:ANTHELSMS3_04686"/>
<evidence type="ECO:0000259" key="1">
    <source>
        <dbReference type="Pfam" id="PF16190"/>
    </source>
</evidence>
<dbReference type="RefSeq" id="WP_157733655.1">
    <property type="nucleotide sequence ID" value="NZ_CP022542.1"/>
</dbReference>
<keyword evidence="3" id="KW-1185">Reference proteome</keyword>